<dbReference type="AlphaFoldDB" id="A0A328YSJ0"/>
<evidence type="ECO:0000313" key="3">
    <source>
        <dbReference type="Proteomes" id="UP000248856"/>
    </source>
</evidence>
<reference evidence="2 3" key="1">
    <citation type="submission" date="2018-06" db="EMBL/GenBank/DDBJ databases">
        <title>Genomic Encyclopedia of Archaeal and Bacterial Type Strains, Phase II (KMG-II): from individual species to whole genera.</title>
        <authorList>
            <person name="Goeker M."/>
        </authorList>
    </citation>
    <scope>NUCLEOTIDE SEQUENCE [LARGE SCALE GENOMIC DNA]</scope>
    <source>
        <strain evidence="2 3">CFPB 3232</strain>
    </source>
</reference>
<dbReference type="Proteomes" id="UP000248856">
    <property type="component" value="Unassembled WGS sequence"/>
</dbReference>
<proteinExistence type="predicted"/>
<name>A0A328YSJ0_9BURK</name>
<gene>
    <name evidence="2" type="ORF">AX018_104140</name>
</gene>
<keyword evidence="3" id="KW-1185">Reference proteome</keyword>
<accession>A0A328YSJ0</accession>
<organism evidence="2 3">
    <name type="scientific">Paracidovorax anthurii</name>
    <dbReference type="NCBI Taxonomy" id="78229"/>
    <lineage>
        <taxon>Bacteria</taxon>
        <taxon>Pseudomonadati</taxon>
        <taxon>Pseudomonadota</taxon>
        <taxon>Betaproteobacteria</taxon>
        <taxon>Burkholderiales</taxon>
        <taxon>Comamonadaceae</taxon>
        <taxon>Paracidovorax</taxon>
    </lineage>
</organism>
<sequence length="337" mass="37583">MSMLQLPLDCAQQPLPFQDEIWPGESGQGYVLRLAARNGLGGLARVKSMLGCSRFQTLYAQDAPQLAHWFGASVQRLAYALEAADGDKRVEGATYSGHKLGRSYFLNRSHPRVCPNCVHEFGYGRAAWDFTLTVACVRHQRLLIDRCPACTVPLKWTRPDLCLCDCGYPWPTLDYRFAATDAELFVAQLIDLRMDDQERFARGESAWILPSRNEMNALGQFMKDLSLDGVFRTLFAFATAAGYQADAPLERRLRSAMPKAQQTIAMSIAVGTKLTQQKRFSLKSSPSVLLDLLREVSVECPATAIDMSVAKSLFGVFQSGKPARSQKQVWQSQLVLF</sequence>
<evidence type="ECO:0000259" key="1">
    <source>
        <dbReference type="Pfam" id="PF06527"/>
    </source>
</evidence>
<feature type="domain" description="TniQ" evidence="1">
    <location>
        <begin position="20"/>
        <end position="143"/>
    </location>
</feature>
<dbReference type="OrthoDB" id="9036115at2"/>
<dbReference type="EMBL" id="QLTA01000041">
    <property type="protein sequence ID" value="RAR76981.1"/>
    <property type="molecule type" value="Genomic_DNA"/>
</dbReference>
<dbReference type="RefSeq" id="WP_111879966.1">
    <property type="nucleotide sequence ID" value="NZ_CBCSGC010000023.1"/>
</dbReference>
<comment type="caution">
    <text evidence="2">The sequence shown here is derived from an EMBL/GenBank/DDBJ whole genome shotgun (WGS) entry which is preliminary data.</text>
</comment>
<evidence type="ECO:0000313" key="2">
    <source>
        <dbReference type="EMBL" id="RAR76981.1"/>
    </source>
</evidence>
<dbReference type="Pfam" id="PF06527">
    <property type="entry name" value="TniQ"/>
    <property type="match status" value="1"/>
</dbReference>
<dbReference type="InterPro" id="IPR009492">
    <property type="entry name" value="TniQ"/>
</dbReference>
<protein>
    <submittedName>
        <fullName evidence="2">TniQ protein</fullName>
    </submittedName>
</protein>